<organism evidence="6">
    <name type="scientific">Planktothricoides raciborskii GIHE-MW2</name>
    <dbReference type="NCBI Taxonomy" id="2792601"/>
    <lineage>
        <taxon>Bacteria</taxon>
        <taxon>Bacillati</taxon>
        <taxon>Cyanobacteriota</taxon>
        <taxon>Cyanophyceae</taxon>
        <taxon>Oscillatoriophycideae</taxon>
        <taxon>Oscillatoriales</taxon>
        <taxon>Oscillatoriaceae</taxon>
        <taxon>Planktothricoides</taxon>
    </lineage>
</organism>
<dbReference type="SMART" id="SM00028">
    <property type="entry name" value="TPR"/>
    <property type="match status" value="3"/>
</dbReference>
<dbReference type="Pfam" id="PF13432">
    <property type="entry name" value="TPR_16"/>
    <property type="match status" value="1"/>
</dbReference>
<dbReference type="PANTHER" id="PTHR44943:SF8">
    <property type="entry name" value="TPR REPEAT-CONTAINING PROTEIN MJ0263"/>
    <property type="match status" value="1"/>
</dbReference>
<feature type="repeat" description="TPR" evidence="3">
    <location>
        <begin position="279"/>
        <end position="312"/>
    </location>
</feature>
<evidence type="ECO:0000256" key="5">
    <source>
        <dbReference type="SAM" id="Phobius"/>
    </source>
</evidence>
<dbReference type="EMBL" id="CP159837">
    <property type="protein sequence ID" value="XCM37316.1"/>
    <property type="molecule type" value="Genomic_DNA"/>
</dbReference>
<dbReference type="InterPro" id="IPR051685">
    <property type="entry name" value="Ycf3/AcsC/BcsC/TPR_MFPF"/>
</dbReference>
<proteinExistence type="predicted"/>
<keyword evidence="5" id="KW-0472">Membrane</keyword>
<dbReference type="AlphaFoldDB" id="A0AAU8JF25"/>
<sequence>MTHKTHKNYLVKMLLYPASLGLVTGILSIATVSVNANPESVTPPPPPKPLNSNSTSTSPPATPKGSMTEPFINSNSTSPVTPNAAHSTQANPASATAAAEASPQPGPEAVPTQTLSPETAAAETAPTPTTEQQQLESLIRTEVNQALDRRNSFFYALFGAILIMIGGTWLFLWLLRQNLTKIVIGELQQKISGQLKAEIGEQIKAEISAEFVENLAQQRNSSALAIAQPPAKAIDNSTQINELISMAVATNNLLQETRSALEESRKLHDRINQPIQEIFGIYFKQATELLQQGEYEEAIEMYDKTLQTNPDFYEAWLGRGIAFTRLKQYETAIGCYNKALQLNSEHPEPWYEKARCYAIKKDIDLVIDNLQRAININPKIRKIVQQDPDFEIILDHEMFTQSS</sequence>
<protein>
    <submittedName>
        <fullName evidence="6">Tetratricopeptide repeat protein</fullName>
    </submittedName>
</protein>
<feature type="compositionally biased region" description="Polar residues" evidence="4">
    <location>
        <begin position="71"/>
        <end position="86"/>
    </location>
</feature>
<dbReference type="InterPro" id="IPR019734">
    <property type="entry name" value="TPR_rpt"/>
</dbReference>
<keyword evidence="1" id="KW-0677">Repeat</keyword>
<feature type="compositionally biased region" description="Low complexity" evidence="4">
    <location>
        <begin position="87"/>
        <end position="103"/>
    </location>
</feature>
<accession>A0AAU8JF25</accession>
<evidence type="ECO:0000256" key="2">
    <source>
        <dbReference type="ARBA" id="ARBA00022803"/>
    </source>
</evidence>
<dbReference type="RefSeq" id="WP_054467131.1">
    <property type="nucleotide sequence ID" value="NZ_CP159837.1"/>
</dbReference>
<evidence type="ECO:0000256" key="4">
    <source>
        <dbReference type="SAM" id="MobiDB-lite"/>
    </source>
</evidence>
<dbReference type="Gene3D" id="1.25.40.10">
    <property type="entry name" value="Tetratricopeptide repeat domain"/>
    <property type="match status" value="1"/>
</dbReference>
<name>A0AAU8JF25_9CYAN</name>
<dbReference type="PROSITE" id="PS50005">
    <property type="entry name" value="TPR"/>
    <property type="match status" value="3"/>
</dbReference>
<feature type="repeat" description="TPR" evidence="3">
    <location>
        <begin position="313"/>
        <end position="346"/>
    </location>
</feature>
<dbReference type="SUPFAM" id="SSF48452">
    <property type="entry name" value="TPR-like"/>
    <property type="match status" value="1"/>
</dbReference>
<feature type="compositionally biased region" description="Low complexity" evidence="4">
    <location>
        <begin position="50"/>
        <end position="59"/>
    </location>
</feature>
<feature type="transmembrane region" description="Helical" evidence="5">
    <location>
        <begin position="153"/>
        <end position="175"/>
    </location>
</feature>
<evidence type="ECO:0000313" key="6">
    <source>
        <dbReference type="EMBL" id="XCM37316.1"/>
    </source>
</evidence>
<feature type="region of interest" description="Disordered" evidence="4">
    <location>
        <begin position="37"/>
        <end position="134"/>
    </location>
</feature>
<keyword evidence="2 3" id="KW-0802">TPR repeat</keyword>
<dbReference type="InterPro" id="IPR011990">
    <property type="entry name" value="TPR-like_helical_dom_sf"/>
</dbReference>
<feature type="compositionally biased region" description="Low complexity" evidence="4">
    <location>
        <begin position="114"/>
        <end position="134"/>
    </location>
</feature>
<keyword evidence="5" id="KW-1133">Transmembrane helix</keyword>
<evidence type="ECO:0000256" key="3">
    <source>
        <dbReference type="PROSITE-ProRule" id="PRU00339"/>
    </source>
</evidence>
<dbReference type="Pfam" id="PF13181">
    <property type="entry name" value="TPR_8"/>
    <property type="match status" value="1"/>
</dbReference>
<evidence type="ECO:0000256" key="1">
    <source>
        <dbReference type="ARBA" id="ARBA00022737"/>
    </source>
</evidence>
<keyword evidence="5" id="KW-0812">Transmembrane</keyword>
<reference evidence="6" key="1">
    <citation type="submission" date="2024-07" db="EMBL/GenBank/DDBJ databases">
        <authorList>
            <person name="Kim Y.J."/>
            <person name="Jeong J.Y."/>
        </authorList>
    </citation>
    <scope>NUCLEOTIDE SEQUENCE</scope>
    <source>
        <strain evidence="6">GIHE-MW2</strain>
    </source>
</reference>
<dbReference type="PROSITE" id="PS50293">
    <property type="entry name" value="TPR_REGION"/>
    <property type="match status" value="1"/>
</dbReference>
<dbReference type="PANTHER" id="PTHR44943">
    <property type="entry name" value="CELLULOSE SYNTHASE OPERON PROTEIN C"/>
    <property type="match status" value="1"/>
</dbReference>
<feature type="repeat" description="TPR" evidence="3">
    <location>
        <begin position="347"/>
        <end position="380"/>
    </location>
</feature>
<gene>
    <name evidence="6" type="ORF">ABWT76_000066</name>
</gene>
<dbReference type="NCBIfam" id="NF047558">
    <property type="entry name" value="TPR_END_plus"/>
    <property type="match status" value="1"/>
</dbReference>